<reference evidence="1 2" key="1">
    <citation type="submission" date="2022-10" db="EMBL/GenBank/DDBJ databases">
        <title>The complete genomes of actinobacterial strains from the NBC collection.</title>
        <authorList>
            <person name="Joergensen T.S."/>
            <person name="Alvarez Arevalo M."/>
            <person name="Sterndorff E.B."/>
            <person name="Faurdal D."/>
            <person name="Vuksanovic O."/>
            <person name="Mourched A.-S."/>
            <person name="Charusanti P."/>
            <person name="Shaw S."/>
            <person name="Blin K."/>
            <person name="Weber T."/>
        </authorList>
    </citation>
    <scope>NUCLEOTIDE SEQUENCE [LARGE SCALE GENOMIC DNA]</scope>
    <source>
        <strain evidence="1 2">NBC_00319</strain>
    </source>
</reference>
<evidence type="ECO:0000313" key="1">
    <source>
        <dbReference type="EMBL" id="WUM21599.1"/>
    </source>
</evidence>
<gene>
    <name evidence="1" type="ORF">OG579_07425</name>
</gene>
<dbReference type="PANTHER" id="PTHR43179:SF11">
    <property type="entry name" value="GLYCOSYL TRANSFERASE"/>
    <property type="match status" value="1"/>
</dbReference>
<dbReference type="AlphaFoldDB" id="A0AAU4K6C6"/>
<dbReference type="KEGG" id="whr:OG579_07425"/>
<protein>
    <submittedName>
        <fullName evidence="1">Glycosyltransferase family 2 protein</fullName>
    </submittedName>
</protein>
<keyword evidence="2" id="KW-1185">Reference proteome</keyword>
<dbReference type="PANTHER" id="PTHR43179">
    <property type="entry name" value="RHAMNOSYLTRANSFERASE WBBL"/>
    <property type="match status" value="1"/>
</dbReference>
<dbReference type="InterPro" id="IPR029044">
    <property type="entry name" value="Nucleotide-diphossugar_trans"/>
</dbReference>
<dbReference type="Gene3D" id="3.90.550.10">
    <property type="entry name" value="Spore Coat Polysaccharide Biosynthesis Protein SpsA, Chain A"/>
    <property type="match status" value="1"/>
</dbReference>
<organism evidence="1 2">
    <name type="scientific">Williamsia herbipolensis</name>
    <dbReference type="NCBI Taxonomy" id="1603258"/>
    <lineage>
        <taxon>Bacteria</taxon>
        <taxon>Bacillati</taxon>
        <taxon>Actinomycetota</taxon>
        <taxon>Actinomycetes</taxon>
        <taxon>Mycobacteriales</taxon>
        <taxon>Nocardiaceae</taxon>
        <taxon>Williamsia</taxon>
    </lineage>
</organism>
<evidence type="ECO:0000313" key="2">
    <source>
        <dbReference type="Proteomes" id="UP001432128"/>
    </source>
</evidence>
<accession>A0AAU4K6C6</accession>
<name>A0AAU4K6C6_9NOCA</name>
<dbReference type="Proteomes" id="UP001432128">
    <property type="component" value="Chromosome"/>
</dbReference>
<dbReference type="RefSeq" id="WP_328858616.1">
    <property type="nucleotide sequence ID" value="NZ_CP108021.1"/>
</dbReference>
<proteinExistence type="predicted"/>
<dbReference type="EMBL" id="CP108021">
    <property type="protein sequence ID" value="WUM21599.1"/>
    <property type="molecule type" value="Genomic_DNA"/>
</dbReference>
<sequence>MNRPLLVCVPVFGQIEYTHALIGDLDREGVDFVIIDNRGDYRPLGGERVVTPGTNLGWAGGSNLGFRTAFAEGYRNAVTLNNDTRLSRGYFDGLLDERLPDGVGAVCGVYDDRGAHPALLSEHTGDAADYTPRDVYRDLRVVDGTGLLLTRDAFIRIGELDERTFGRFAWGADVDLCMRLRTAGMSVVATERSFLNHFGRKTASAEIGRLRYGVRGFLGMSRGLTRVHGRGWTHQTNTVSFERYDLDTHRLLGTDTPRRLLEVTKPAA</sequence>
<dbReference type="SUPFAM" id="SSF53448">
    <property type="entry name" value="Nucleotide-diphospho-sugar transferases"/>
    <property type="match status" value="1"/>
</dbReference>